<keyword evidence="2" id="KW-0238">DNA-binding</keyword>
<evidence type="ECO:0000256" key="3">
    <source>
        <dbReference type="ARBA" id="ARBA00023163"/>
    </source>
</evidence>
<keyword evidence="1" id="KW-0805">Transcription regulation</keyword>
<protein>
    <submittedName>
        <fullName evidence="5">GntR family transcriptional regulator</fullName>
    </submittedName>
</protein>
<dbReference type="EMBL" id="BONE01000031">
    <property type="protein sequence ID" value="GIF74458.1"/>
    <property type="molecule type" value="Genomic_DNA"/>
</dbReference>
<gene>
    <name evidence="5" type="primary">ytrA_1</name>
    <name evidence="5" type="ORF">Asi02nite_39760</name>
</gene>
<organism evidence="5 6">
    <name type="scientific">Asanoa siamensis</name>
    <dbReference type="NCBI Taxonomy" id="926357"/>
    <lineage>
        <taxon>Bacteria</taxon>
        <taxon>Bacillati</taxon>
        <taxon>Actinomycetota</taxon>
        <taxon>Actinomycetes</taxon>
        <taxon>Micromonosporales</taxon>
        <taxon>Micromonosporaceae</taxon>
        <taxon>Asanoa</taxon>
    </lineage>
</organism>
<dbReference type="PROSITE" id="PS50949">
    <property type="entry name" value="HTH_GNTR"/>
    <property type="match status" value="1"/>
</dbReference>
<evidence type="ECO:0000259" key="4">
    <source>
        <dbReference type="PROSITE" id="PS50949"/>
    </source>
</evidence>
<evidence type="ECO:0000256" key="1">
    <source>
        <dbReference type="ARBA" id="ARBA00023015"/>
    </source>
</evidence>
<dbReference type="InterPro" id="IPR000524">
    <property type="entry name" value="Tscrpt_reg_HTH_GntR"/>
</dbReference>
<dbReference type="SMART" id="SM00345">
    <property type="entry name" value="HTH_GNTR"/>
    <property type="match status" value="1"/>
</dbReference>
<accession>A0ABQ4CT40</accession>
<dbReference type="Gene3D" id="1.10.10.10">
    <property type="entry name" value="Winged helix-like DNA-binding domain superfamily/Winged helix DNA-binding domain"/>
    <property type="match status" value="1"/>
</dbReference>
<dbReference type="Proteomes" id="UP000604117">
    <property type="component" value="Unassembled WGS sequence"/>
</dbReference>
<dbReference type="SUPFAM" id="SSF46785">
    <property type="entry name" value="Winged helix' DNA-binding domain"/>
    <property type="match status" value="1"/>
</dbReference>
<evidence type="ECO:0000313" key="6">
    <source>
        <dbReference type="Proteomes" id="UP000604117"/>
    </source>
</evidence>
<keyword evidence="3" id="KW-0804">Transcription</keyword>
<keyword evidence="6" id="KW-1185">Reference proteome</keyword>
<dbReference type="CDD" id="cd07377">
    <property type="entry name" value="WHTH_GntR"/>
    <property type="match status" value="1"/>
</dbReference>
<evidence type="ECO:0000256" key="2">
    <source>
        <dbReference type="ARBA" id="ARBA00023125"/>
    </source>
</evidence>
<dbReference type="InterPro" id="IPR036390">
    <property type="entry name" value="WH_DNA-bd_sf"/>
</dbReference>
<sequence length="124" mass="13447">MFYYYANMLFTVDPASPLPLADQIAGQVRGGLARGELTAGERLPPARDLAAALGVNMHTVLRAYAQLRDEGLIDLRRGRGAVVSGHVSADRMRLAELARAFVAEARRLGLGDDDITAMLKEVRP</sequence>
<dbReference type="InterPro" id="IPR036388">
    <property type="entry name" value="WH-like_DNA-bd_sf"/>
</dbReference>
<dbReference type="PANTHER" id="PTHR38445">
    <property type="entry name" value="HTH-TYPE TRANSCRIPTIONAL REPRESSOR YTRA"/>
    <property type="match status" value="1"/>
</dbReference>
<dbReference type="Pfam" id="PF00392">
    <property type="entry name" value="GntR"/>
    <property type="match status" value="1"/>
</dbReference>
<reference evidence="5 6" key="1">
    <citation type="submission" date="2021-01" db="EMBL/GenBank/DDBJ databases">
        <title>Whole genome shotgun sequence of Asanoa siamensis NBRC 107932.</title>
        <authorList>
            <person name="Komaki H."/>
            <person name="Tamura T."/>
        </authorList>
    </citation>
    <scope>NUCLEOTIDE SEQUENCE [LARGE SCALE GENOMIC DNA]</scope>
    <source>
        <strain evidence="5 6">NBRC 107932</strain>
    </source>
</reference>
<feature type="domain" description="HTH gntR-type" evidence="4">
    <location>
        <begin position="18"/>
        <end position="86"/>
    </location>
</feature>
<proteinExistence type="predicted"/>
<evidence type="ECO:0000313" key="5">
    <source>
        <dbReference type="EMBL" id="GIF74458.1"/>
    </source>
</evidence>
<comment type="caution">
    <text evidence="5">The sequence shown here is derived from an EMBL/GenBank/DDBJ whole genome shotgun (WGS) entry which is preliminary data.</text>
</comment>
<dbReference type="PANTHER" id="PTHR38445:SF7">
    <property type="entry name" value="GNTR-FAMILY TRANSCRIPTIONAL REGULATOR"/>
    <property type="match status" value="1"/>
</dbReference>
<name>A0ABQ4CT40_9ACTN</name>